<evidence type="ECO:0000256" key="1">
    <source>
        <dbReference type="ARBA" id="ARBA00022729"/>
    </source>
</evidence>
<dbReference type="Pfam" id="PF12951">
    <property type="entry name" value="PATR"/>
    <property type="match status" value="4"/>
</dbReference>
<reference evidence="3 4" key="1">
    <citation type="submission" date="2019-03" db="EMBL/GenBank/DDBJ databases">
        <title>Genomic Encyclopedia of Archaeal and Bacterial Type Strains, Phase II (KMG-II): from individual species to whole genera.</title>
        <authorList>
            <person name="Goeker M."/>
        </authorList>
    </citation>
    <scope>NUCLEOTIDE SEQUENCE [LARGE SCALE GENOMIC DNA]</scope>
    <source>
        <strain evidence="3 4">ATCC 25309</strain>
    </source>
</reference>
<feature type="chain" id="PRO_5020511821" evidence="2">
    <location>
        <begin position="31"/>
        <end position="1368"/>
    </location>
</feature>
<dbReference type="EMBL" id="SOCA01000002">
    <property type="protein sequence ID" value="TDU73185.1"/>
    <property type="molecule type" value="Genomic_DNA"/>
</dbReference>
<evidence type="ECO:0000256" key="2">
    <source>
        <dbReference type="SAM" id="SignalP"/>
    </source>
</evidence>
<dbReference type="InterPro" id="IPR012332">
    <property type="entry name" value="Autotransporter_pectin_lyase_C"/>
</dbReference>
<name>A0A4R7S6V6_9BACT</name>
<proteinExistence type="predicted"/>
<gene>
    <name evidence="3" type="ORF">EI77_01653</name>
</gene>
<keyword evidence="1 2" id="KW-0732">Signal</keyword>
<dbReference type="RefSeq" id="WP_133794504.1">
    <property type="nucleotide sequence ID" value="NZ_SOCA01000002.1"/>
</dbReference>
<evidence type="ECO:0000313" key="3">
    <source>
        <dbReference type="EMBL" id="TDU73185.1"/>
    </source>
</evidence>
<dbReference type="NCBIfam" id="TIGR02601">
    <property type="entry name" value="autotrns_rpt"/>
    <property type="match status" value="4"/>
</dbReference>
<dbReference type="Gene3D" id="2.160.20.20">
    <property type="match status" value="1"/>
</dbReference>
<comment type="caution">
    <text evidence="3">The sequence shown here is derived from an EMBL/GenBank/DDBJ whole genome shotgun (WGS) entry which is preliminary data.</text>
</comment>
<dbReference type="SUPFAM" id="SSF51126">
    <property type="entry name" value="Pectin lyase-like"/>
    <property type="match status" value="3"/>
</dbReference>
<keyword evidence="4" id="KW-1185">Reference proteome</keyword>
<sequence>MKQKNYVRITTAVHHAALSLLLLTQVPLFAQTSVYWDINGVTAGAGGTAPAGEWNTTNTYWNSLSTGGNGTLSAWSAGNVAVFSAGTDATGSYTVGVTGTHDIQGLTFEEGTVVLKGGTLNLTALSILNVATSRTATLEDLTLTGNFGLTKRGRGTLKLIGTTQGTFLGDFRMDAGLVQLETSLGSALGAGNIIIEAVGGTNGNANLTTLQLMDSDQINDASTVTLISRQYNASLFDLNGYSETIGGLTITALTGTNNIGVMTGANGVLTVNGDIFLNNNRGGMTGNNVRDVLISGTGNRSTAAANSGYLDLGGGVRTITVQSAAATLYGNDDATIETIIQNGGIIKAGNQMLILAGTNTYTGGTTINAGTLRLGGGILGAGTATGSILGNVLNNGILEFNRTNAYTFTGDITGTGAVTKLSTGTLTLTGNNSYSGLTTVTNGSLQVEKFGMAGSATGTNVGTHARIDLGSTTTNIGLIYAGAGETTDKVLRFTGTTGTFTLSASGSGAVVFQNAIEFNTAGNKTFTLAGTSTAANTLQGGIPDSTGGGITSLLKTEAGTWVLGGSNTYTGTTTIRGGTLRLTGSSVIPQTGITVSNGVFDIAGMQDLTLNGDPSLMLLPATEDISYALFLGGGSSGSSATVSLATGRTLNLNSHLAYSSTNNNLGANISGGTLNLGSGQRIFVINDSTNAASDLTVSSTIISNADGILMKSGPGRMTLTTGLSVGTVRVNMGRLDFAGATNIIAKSLQVGYNNVSIANYATTGGQMTVGSGVADTLDVGITLNAQAYSYAGPNGILDLRGSDSFTANVGTVRVGVHTSVSGASFSEYPEAFNGVAYTGSLASTGGALYLPVNSSITARTSFSIADAGGGGVSSTVDTNLVQFGEGVSTVKTSIMYVGYRKGSGTVTIRDGGVLTLQGVADGARSSLYVGYNAINTAVSTVSRMDLANGTFIADLSSLTIGYKNGVTTAIGTSTGQLTLGSGSNDVDVSGKVTIGYLEGTSTSISSFGQGTLSMAGGTFTVGGNVELAILLATIENSPGTLNSNPNFASRGTLNLTGGTFTVNGNIVTTADSLNRNTATVNLNGGTLDMTGGSIGAADALITLNAQSGSLVGLAGYNGSAALVKTTSGVLTLGGTNTYGGSTLVQAGTLEILSGSSTGGGNTSVEGSGAILAGVGTVSASTTLTSGSIRPGANGGLEKGILTFAGNLTLNAAIGSGANITLGISAPTGLADLDAYAVSQIPSQYNFETYNSVAGNLGDHDLVLIQGTLTWNEGTKLIVEDLGVNYAYGQVFNLLDWTGLLSGGPVFSSDTTLGGEVNSYLQLPSLVGTGFYWDLTLFASHGLFVVVPEPGRAGLLLLSFCLFALRRRR</sequence>
<protein>
    <submittedName>
        <fullName evidence="3">Putative secreted protein with PEP-CTERM sorting signal</fullName>
    </submittedName>
</protein>
<dbReference type="Proteomes" id="UP000295662">
    <property type="component" value="Unassembled WGS sequence"/>
</dbReference>
<feature type="signal peptide" evidence="2">
    <location>
        <begin position="1"/>
        <end position="30"/>
    </location>
</feature>
<organism evidence="3 4">
    <name type="scientific">Prosthecobacter fusiformis</name>
    <dbReference type="NCBI Taxonomy" id="48464"/>
    <lineage>
        <taxon>Bacteria</taxon>
        <taxon>Pseudomonadati</taxon>
        <taxon>Verrucomicrobiota</taxon>
        <taxon>Verrucomicrobiia</taxon>
        <taxon>Verrucomicrobiales</taxon>
        <taxon>Verrucomicrobiaceae</taxon>
        <taxon>Prosthecobacter</taxon>
    </lineage>
</organism>
<dbReference type="InterPro" id="IPR013425">
    <property type="entry name" value="Autotrns_rpt"/>
</dbReference>
<accession>A0A4R7S6V6</accession>
<evidence type="ECO:0000313" key="4">
    <source>
        <dbReference type="Proteomes" id="UP000295662"/>
    </source>
</evidence>
<dbReference type="InterPro" id="IPR011050">
    <property type="entry name" value="Pectin_lyase_fold/virulence"/>
</dbReference>
<dbReference type="OrthoDB" id="200380at2"/>